<dbReference type="EMBL" id="JAAWWB010000032">
    <property type="protein sequence ID" value="KAG6743563.1"/>
    <property type="molecule type" value="Genomic_DNA"/>
</dbReference>
<comment type="similarity">
    <text evidence="1">Belongs to the UDP-glycosyltransferase family.</text>
</comment>
<sequence>MEKAEVVLIPIPAVGHIVAVVEIAKLLLGLAVEIKMEYWKDFYGDTEIIVSSDDVLKPIKSVMEEDSEVRKKVKEMSRISEKTLVDGGSSFSSLGRLIEDMMGNMS</sequence>
<evidence type="ECO:0000256" key="1">
    <source>
        <dbReference type="ARBA" id="ARBA00009995"/>
    </source>
</evidence>
<keyword evidence="2" id="KW-0812">Transmembrane</keyword>
<keyword evidence="2" id="KW-1133">Transmembrane helix</keyword>
<organism evidence="3 4">
    <name type="scientific">Populus tomentosa</name>
    <name type="common">Chinese white poplar</name>
    <dbReference type="NCBI Taxonomy" id="118781"/>
    <lineage>
        <taxon>Eukaryota</taxon>
        <taxon>Viridiplantae</taxon>
        <taxon>Streptophyta</taxon>
        <taxon>Embryophyta</taxon>
        <taxon>Tracheophyta</taxon>
        <taxon>Spermatophyta</taxon>
        <taxon>Magnoliopsida</taxon>
        <taxon>eudicotyledons</taxon>
        <taxon>Gunneridae</taxon>
        <taxon>Pentapetalae</taxon>
        <taxon>rosids</taxon>
        <taxon>fabids</taxon>
        <taxon>Malpighiales</taxon>
        <taxon>Salicaceae</taxon>
        <taxon>Saliceae</taxon>
        <taxon>Populus</taxon>
    </lineage>
</organism>
<comment type="caution">
    <text evidence="3">The sequence shown here is derived from an EMBL/GenBank/DDBJ whole genome shotgun (WGS) entry which is preliminary data.</text>
</comment>
<dbReference type="AlphaFoldDB" id="A0A8X7XZW3"/>
<dbReference type="InterPro" id="IPR050481">
    <property type="entry name" value="UDP-glycosyltransf_plant"/>
</dbReference>
<dbReference type="GO" id="GO:0035251">
    <property type="term" value="F:UDP-glucosyltransferase activity"/>
    <property type="evidence" value="ECO:0007669"/>
    <property type="project" value="InterPro"/>
</dbReference>
<protein>
    <submittedName>
        <fullName evidence="3">Uncharacterized protein</fullName>
    </submittedName>
</protein>
<dbReference type="PANTHER" id="PTHR48048">
    <property type="entry name" value="GLYCOSYLTRANSFERASE"/>
    <property type="match status" value="1"/>
</dbReference>
<proteinExistence type="inferred from homology"/>
<name>A0A8X7XZW3_POPTO</name>
<evidence type="ECO:0000256" key="2">
    <source>
        <dbReference type="SAM" id="Phobius"/>
    </source>
</evidence>
<feature type="transmembrane region" description="Helical" evidence="2">
    <location>
        <begin position="6"/>
        <end position="28"/>
    </location>
</feature>
<dbReference type="PANTHER" id="PTHR48048:SF45">
    <property type="entry name" value="GLYCOSYLTRANSFERASE"/>
    <property type="match status" value="1"/>
</dbReference>
<evidence type="ECO:0000313" key="3">
    <source>
        <dbReference type="EMBL" id="KAG6743563.1"/>
    </source>
</evidence>
<gene>
    <name evidence="3" type="ORF">POTOM_052262</name>
</gene>
<evidence type="ECO:0000313" key="4">
    <source>
        <dbReference type="Proteomes" id="UP000886885"/>
    </source>
</evidence>
<accession>A0A8X7XZW3</accession>
<reference evidence="3" key="1">
    <citation type="journal article" date="2020" name="bioRxiv">
        <title>Hybrid origin of Populus tomentosa Carr. identified through genome sequencing and phylogenomic analysis.</title>
        <authorList>
            <person name="An X."/>
            <person name="Gao K."/>
            <person name="Chen Z."/>
            <person name="Li J."/>
            <person name="Yang X."/>
            <person name="Yang X."/>
            <person name="Zhou J."/>
            <person name="Guo T."/>
            <person name="Zhao T."/>
            <person name="Huang S."/>
            <person name="Miao D."/>
            <person name="Khan W.U."/>
            <person name="Rao P."/>
            <person name="Ye M."/>
            <person name="Lei B."/>
            <person name="Liao W."/>
            <person name="Wang J."/>
            <person name="Ji L."/>
            <person name="Li Y."/>
            <person name="Guo B."/>
            <person name="Mustafa N.S."/>
            <person name="Li S."/>
            <person name="Yun Q."/>
            <person name="Keller S.R."/>
            <person name="Mao J."/>
            <person name="Zhang R."/>
            <person name="Strauss S.H."/>
        </authorList>
    </citation>
    <scope>NUCLEOTIDE SEQUENCE</scope>
    <source>
        <strain evidence="3">GM15</strain>
        <tissue evidence="3">Leaf</tissue>
    </source>
</reference>
<keyword evidence="2" id="KW-0472">Membrane</keyword>
<keyword evidence="4" id="KW-1185">Reference proteome</keyword>
<dbReference type="OrthoDB" id="5835829at2759"/>
<dbReference type="Proteomes" id="UP000886885">
    <property type="component" value="Chromosome 16D"/>
</dbReference>